<dbReference type="GO" id="GO:0005886">
    <property type="term" value="C:plasma membrane"/>
    <property type="evidence" value="ECO:0007669"/>
    <property type="project" value="TreeGrafter"/>
</dbReference>
<evidence type="ECO:0000256" key="5">
    <source>
        <dbReference type="ARBA" id="ARBA00023136"/>
    </source>
</evidence>
<evidence type="ECO:0000256" key="4">
    <source>
        <dbReference type="ARBA" id="ARBA00022989"/>
    </source>
</evidence>
<keyword evidence="4 7" id="KW-1133">Transmembrane helix</keyword>
<keyword evidence="6" id="KW-0813">Transport</keyword>
<organism evidence="8 9">
    <name type="scientific">Nonomuraea soli</name>
    <dbReference type="NCBI Taxonomy" id="1032476"/>
    <lineage>
        <taxon>Bacteria</taxon>
        <taxon>Bacillati</taxon>
        <taxon>Actinomycetota</taxon>
        <taxon>Actinomycetes</taxon>
        <taxon>Streptosporangiales</taxon>
        <taxon>Streptosporangiaceae</taxon>
        <taxon>Nonomuraea</taxon>
    </lineage>
</organism>
<keyword evidence="3 6" id="KW-0812">Transmembrane</keyword>
<reference evidence="8 9" key="1">
    <citation type="submission" date="2020-07" db="EMBL/GenBank/DDBJ databases">
        <title>Genomic Encyclopedia of Type Strains, Phase IV (KMG-IV): sequencing the most valuable type-strain genomes for metagenomic binning, comparative biology and taxonomic classification.</title>
        <authorList>
            <person name="Goeker M."/>
        </authorList>
    </citation>
    <scope>NUCLEOTIDE SEQUENCE [LARGE SCALE GENOMIC DNA]</scope>
    <source>
        <strain evidence="8 9">DSM 45533</strain>
    </source>
</reference>
<evidence type="ECO:0000313" key="8">
    <source>
        <dbReference type="EMBL" id="MBA2897633.1"/>
    </source>
</evidence>
<dbReference type="GO" id="GO:0008794">
    <property type="term" value="F:arsenate reductase (glutaredoxin) activity"/>
    <property type="evidence" value="ECO:0007669"/>
    <property type="project" value="UniProtKB-EC"/>
</dbReference>
<evidence type="ECO:0000256" key="6">
    <source>
        <dbReference type="RuleBase" id="RU000477"/>
    </source>
</evidence>
<comment type="caution">
    <text evidence="8">The sequence shown here is derived from an EMBL/GenBank/DDBJ whole genome shotgun (WGS) entry which is preliminary data.</text>
</comment>
<accession>A0A7W0CUX8</accession>
<dbReference type="Proteomes" id="UP000530928">
    <property type="component" value="Unassembled WGS sequence"/>
</dbReference>
<dbReference type="SUPFAM" id="SSF81338">
    <property type="entry name" value="Aquaporin-like"/>
    <property type="match status" value="1"/>
</dbReference>
<feature type="transmembrane region" description="Helical" evidence="7">
    <location>
        <begin position="88"/>
        <end position="106"/>
    </location>
</feature>
<protein>
    <submittedName>
        <fullName evidence="8">Arsenate reductase</fullName>
        <ecNumber evidence="8">1.20.4.1</ecNumber>
    </submittedName>
</protein>
<dbReference type="InterPro" id="IPR000425">
    <property type="entry name" value="MIP"/>
</dbReference>
<dbReference type="EMBL" id="JACDUR010000012">
    <property type="protein sequence ID" value="MBA2897633.1"/>
    <property type="molecule type" value="Genomic_DNA"/>
</dbReference>
<dbReference type="GO" id="GO:0015250">
    <property type="term" value="F:water channel activity"/>
    <property type="evidence" value="ECO:0007669"/>
    <property type="project" value="TreeGrafter"/>
</dbReference>
<dbReference type="InterPro" id="IPR023271">
    <property type="entry name" value="Aquaporin-like"/>
</dbReference>
<dbReference type="PANTHER" id="PTHR19139:SF199">
    <property type="entry name" value="MIP17260P"/>
    <property type="match status" value="1"/>
</dbReference>
<keyword evidence="5 7" id="KW-0472">Membrane</keyword>
<proteinExistence type="inferred from homology"/>
<evidence type="ECO:0000256" key="3">
    <source>
        <dbReference type="ARBA" id="ARBA00022692"/>
    </source>
</evidence>
<name>A0A7W0CUX8_9ACTN</name>
<evidence type="ECO:0000256" key="2">
    <source>
        <dbReference type="ARBA" id="ARBA00006175"/>
    </source>
</evidence>
<keyword evidence="9" id="KW-1185">Reference proteome</keyword>
<gene>
    <name evidence="8" type="ORF">HNR30_009035</name>
</gene>
<evidence type="ECO:0000256" key="1">
    <source>
        <dbReference type="ARBA" id="ARBA00004141"/>
    </source>
</evidence>
<dbReference type="Gene3D" id="1.20.1080.10">
    <property type="entry name" value="Glycerol uptake facilitator protein"/>
    <property type="match status" value="1"/>
</dbReference>
<comment type="similarity">
    <text evidence="2 6">Belongs to the MIP/aquaporin (TC 1.A.8) family.</text>
</comment>
<dbReference type="InterPro" id="IPR034294">
    <property type="entry name" value="Aquaporin_transptr"/>
</dbReference>
<evidence type="ECO:0000256" key="7">
    <source>
        <dbReference type="SAM" id="Phobius"/>
    </source>
</evidence>
<dbReference type="PANTHER" id="PTHR19139">
    <property type="entry name" value="AQUAPORIN TRANSPORTER"/>
    <property type="match status" value="1"/>
</dbReference>
<dbReference type="Pfam" id="PF00230">
    <property type="entry name" value="MIP"/>
    <property type="match status" value="1"/>
</dbReference>
<feature type="transmembrane region" description="Helical" evidence="7">
    <location>
        <begin position="45"/>
        <end position="68"/>
    </location>
</feature>
<dbReference type="AlphaFoldDB" id="A0A7W0CUX8"/>
<dbReference type="PRINTS" id="PR00783">
    <property type="entry name" value="MINTRINSICP"/>
</dbReference>
<feature type="transmembrane region" description="Helical" evidence="7">
    <location>
        <begin position="199"/>
        <end position="219"/>
    </location>
</feature>
<evidence type="ECO:0000313" key="9">
    <source>
        <dbReference type="Proteomes" id="UP000530928"/>
    </source>
</evidence>
<keyword evidence="8" id="KW-0560">Oxidoreductase</keyword>
<comment type="subcellular location">
    <subcellularLocation>
        <location evidence="1">Membrane</location>
        <topology evidence="1">Multi-pass membrane protein</topology>
    </subcellularLocation>
</comment>
<feature type="transmembrane region" description="Helical" evidence="7">
    <location>
        <begin position="126"/>
        <end position="146"/>
    </location>
</feature>
<sequence length="239" mass="24568">MRRRLLAEFVGTALLVTVVVGSGIMAQTLSPDDVGLQLLQNSTATVLGLAVLILILGPVSGAHFNPVVSLADWWQGRRTGTGLSVRDLGGYALAQVLGAIGGSVLANAMFDRPAITWSTHDRAAPYLWLGEVVATAGLVLVIFCLVRSGRTTAAPAAVAAYIGAAYWFTSSTSFANPAVTIGRAFTDSFAGIAPSSVPGFVVAQLIGCVIGLLLVHGLFGSRKPADQFSGGTAGADQRG</sequence>
<dbReference type="EC" id="1.20.4.1" evidence="8"/>
<feature type="transmembrane region" description="Helical" evidence="7">
    <location>
        <begin position="158"/>
        <end position="179"/>
    </location>
</feature>
<dbReference type="RefSeq" id="WP_181616325.1">
    <property type="nucleotide sequence ID" value="NZ_BAABAM010000014.1"/>
</dbReference>